<evidence type="ECO:0000256" key="1">
    <source>
        <dbReference type="SAM" id="Coils"/>
    </source>
</evidence>
<evidence type="ECO:0000313" key="3">
    <source>
        <dbReference type="EMBL" id="HJF15389.1"/>
    </source>
</evidence>
<dbReference type="RefSeq" id="WP_303907438.1">
    <property type="nucleotide sequence ID" value="NZ_DYXC01000132.1"/>
</dbReference>
<proteinExistence type="predicted"/>
<dbReference type="Pfam" id="PF22548">
    <property type="entry name" value="AEP-TOTE"/>
    <property type="match status" value="1"/>
</dbReference>
<dbReference type="Proteomes" id="UP000703315">
    <property type="component" value="Unassembled WGS sequence"/>
</dbReference>
<dbReference type="InterPro" id="IPR054347">
    <property type="entry name" value="TOTE_primase"/>
</dbReference>
<feature type="coiled-coil region" evidence="1">
    <location>
        <begin position="10"/>
        <end position="51"/>
    </location>
</feature>
<dbReference type="AlphaFoldDB" id="A0A921FPH9"/>
<sequence>MYPDSPRPPNSGVTHEISEARERVKRLERDLAKARANLEALEAEERQFKHILAAKTPQNLSDFSTAQNITANSSLHDKLELFTQRFAGRPDAYATRWVSNKTNKAGWSPAVRGGFCTDKKLDTDLLPITPHILEHHLRGSDEGSKEFHVGIYPLTTDHQCKFLVCDFDGQTWKTDAAAFSQACSAAGISNLAEISRSGAGAHIWIFFDTWISASTARKAGSALLRKAMQISPGIKLDSYDRFFPSQDVLPVKASGRFRLGNLIALPLQGNCRRRGTTIFADPITWQPYDDQFEALARTKPATETDIRDIANEYDRYVVGPKHSTFITRRPERRELQSGLKDHNITIQRRAMLHVKTENLPSAFVTELKHRASISNPEFYRRQAQRFSTYGVPRLVTCFEHDDVDLKLPRGLAEEARQLLKKAGAKVTIRNKDNQPQNNKCRLLDNYVPNNIMLCALY</sequence>
<feature type="domain" description="TOTE conflict system primase" evidence="2">
    <location>
        <begin position="77"/>
        <end position="308"/>
    </location>
</feature>
<reference evidence="3" key="1">
    <citation type="journal article" date="2021" name="PeerJ">
        <title>Extensive microbial diversity within the chicken gut microbiome revealed by metagenomics and culture.</title>
        <authorList>
            <person name="Gilroy R."/>
            <person name="Ravi A."/>
            <person name="Getino M."/>
            <person name="Pursley I."/>
            <person name="Horton D.L."/>
            <person name="Alikhan N.F."/>
            <person name="Baker D."/>
            <person name="Gharbi K."/>
            <person name="Hall N."/>
            <person name="Watson M."/>
            <person name="Adriaenssens E.M."/>
            <person name="Foster-Nyarko E."/>
            <person name="Jarju S."/>
            <person name="Secka A."/>
            <person name="Antonio M."/>
            <person name="Oren A."/>
            <person name="Chaudhuri R.R."/>
            <person name="La Ragione R."/>
            <person name="Hildebrand F."/>
            <person name="Pallen M.J."/>
        </authorList>
    </citation>
    <scope>NUCLEOTIDE SEQUENCE</scope>
    <source>
        <strain evidence="3">ChiHjej13B12-14962</strain>
    </source>
</reference>
<comment type="caution">
    <text evidence="3">The sequence shown here is derived from an EMBL/GenBank/DDBJ whole genome shotgun (WGS) entry which is preliminary data.</text>
</comment>
<keyword evidence="1" id="KW-0175">Coiled coil</keyword>
<accession>A0A921FPH9</accession>
<gene>
    <name evidence="3" type="ORF">K8V32_11415</name>
</gene>
<evidence type="ECO:0000259" key="2">
    <source>
        <dbReference type="Pfam" id="PF22548"/>
    </source>
</evidence>
<organism evidence="3 4">
    <name type="scientific">Enteractinococcus helveticum</name>
    <dbReference type="NCBI Taxonomy" id="1837282"/>
    <lineage>
        <taxon>Bacteria</taxon>
        <taxon>Bacillati</taxon>
        <taxon>Actinomycetota</taxon>
        <taxon>Actinomycetes</taxon>
        <taxon>Micrococcales</taxon>
        <taxon>Micrococcaceae</taxon>
    </lineage>
</organism>
<protein>
    <recommendedName>
        <fullName evidence="2">TOTE conflict system primase domain-containing protein</fullName>
    </recommendedName>
</protein>
<dbReference type="EMBL" id="DYXC01000132">
    <property type="protein sequence ID" value="HJF15389.1"/>
    <property type="molecule type" value="Genomic_DNA"/>
</dbReference>
<name>A0A921FPH9_9MICC</name>
<reference evidence="3" key="2">
    <citation type="submission" date="2021-09" db="EMBL/GenBank/DDBJ databases">
        <authorList>
            <person name="Gilroy R."/>
        </authorList>
    </citation>
    <scope>NUCLEOTIDE SEQUENCE</scope>
    <source>
        <strain evidence="3">ChiHjej13B12-14962</strain>
    </source>
</reference>
<evidence type="ECO:0000313" key="4">
    <source>
        <dbReference type="Proteomes" id="UP000703315"/>
    </source>
</evidence>